<feature type="transmembrane region" description="Helical" evidence="1">
    <location>
        <begin position="54"/>
        <end position="75"/>
    </location>
</feature>
<dbReference type="AlphaFoldDB" id="A0A806J4C9"/>
<dbReference type="EMBL" id="CP005384">
    <property type="protein sequence ID" value="AGO16344.1"/>
    <property type="molecule type" value="Genomic_DNA"/>
</dbReference>
<protein>
    <recommendedName>
        <fullName evidence="4">Superinfection exclusion protein B</fullName>
    </recommendedName>
</protein>
<organism evidence="2 3">
    <name type="scientific">Glaesserella parasuis ZJ0906</name>
    <dbReference type="NCBI Taxonomy" id="1322346"/>
    <lineage>
        <taxon>Bacteria</taxon>
        <taxon>Pseudomonadati</taxon>
        <taxon>Pseudomonadota</taxon>
        <taxon>Gammaproteobacteria</taxon>
        <taxon>Pasteurellales</taxon>
        <taxon>Pasteurellaceae</taxon>
        <taxon>Glaesserella</taxon>
    </lineage>
</organism>
<reference evidence="2 3" key="1">
    <citation type="journal article" date="2013" name="PLoS ONE">
        <title>Complete Genome Analysis of a Haemophilus parasuis Serovar 12 Strain from China.</title>
        <authorList>
            <person name="Li Y."/>
            <person name="Kwok A.H."/>
            <person name="Jiang J."/>
            <person name="Zou Y."/>
            <person name="Zheng F."/>
            <person name="Chen P."/>
            <person name="Hou C."/>
            <person name="Leung F.C."/>
            <person name="Jiang P."/>
        </authorList>
    </citation>
    <scope>NUCLEOTIDE SEQUENCE [LARGE SCALE GENOMIC DNA]</scope>
    <source>
        <strain evidence="2 3">ZJ0906</strain>
    </source>
</reference>
<keyword evidence="1" id="KW-0472">Membrane</keyword>
<evidence type="ECO:0000313" key="2">
    <source>
        <dbReference type="EMBL" id="AGO16344.1"/>
    </source>
</evidence>
<dbReference type="KEGG" id="hpaz:K756_05770"/>
<gene>
    <name evidence="2" type="ORF">K756_05770</name>
</gene>
<sequence>MEAVATLLNTLVSRILFGHFTMFLVFLFVGFAFIPAEWALYLNNKTPAFFPDWFSFANFGSFVFACVATMIWILVTKPIVRKVEEINRFYKNKAILESLSDDEIAIVYAITNNHFRPTALDSNADVITLLAKGVIVRKGFYWGDTLYQLTPSFRACFLKEFAKSTDCKRG</sequence>
<feature type="transmembrane region" description="Helical" evidence="1">
    <location>
        <begin position="12"/>
        <end position="34"/>
    </location>
</feature>
<proteinExistence type="predicted"/>
<evidence type="ECO:0000256" key="1">
    <source>
        <dbReference type="SAM" id="Phobius"/>
    </source>
</evidence>
<evidence type="ECO:0008006" key="4">
    <source>
        <dbReference type="Google" id="ProtNLM"/>
    </source>
</evidence>
<name>A0A806J4C9_GLAPU</name>
<accession>A0A806J4C9</accession>
<keyword evidence="1" id="KW-0812">Transmembrane</keyword>
<keyword evidence="1" id="KW-1133">Transmembrane helix</keyword>
<dbReference type="Proteomes" id="UP000014672">
    <property type="component" value="Chromosome"/>
</dbReference>
<evidence type="ECO:0000313" key="3">
    <source>
        <dbReference type="Proteomes" id="UP000014672"/>
    </source>
</evidence>